<feature type="transmembrane region" description="Helical" evidence="9">
    <location>
        <begin position="16"/>
        <end position="35"/>
    </location>
</feature>
<dbReference type="GO" id="GO:0005524">
    <property type="term" value="F:ATP binding"/>
    <property type="evidence" value="ECO:0007669"/>
    <property type="project" value="UniProtKB-KW"/>
</dbReference>
<evidence type="ECO:0000256" key="4">
    <source>
        <dbReference type="ARBA" id="ARBA00022679"/>
    </source>
</evidence>
<organism evidence="11 12">
    <name type="scientific">Reticulibacter mediterranei</name>
    <dbReference type="NCBI Taxonomy" id="2778369"/>
    <lineage>
        <taxon>Bacteria</taxon>
        <taxon>Bacillati</taxon>
        <taxon>Chloroflexota</taxon>
        <taxon>Ktedonobacteria</taxon>
        <taxon>Ktedonobacterales</taxon>
        <taxon>Reticulibacteraceae</taxon>
        <taxon>Reticulibacter</taxon>
    </lineage>
</organism>
<dbReference type="GO" id="GO:0016020">
    <property type="term" value="C:membrane"/>
    <property type="evidence" value="ECO:0007669"/>
    <property type="project" value="InterPro"/>
</dbReference>
<dbReference type="InterPro" id="IPR003594">
    <property type="entry name" value="HATPase_dom"/>
</dbReference>
<evidence type="ECO:0000256" key="6">
    <source>
        <dbReference type="ARBA" id="ARBA00022777"/>
    </source>
</evidence>
<reference evidence="11" key="1">
    <citation type="submission" date="2020-10" db="EMBL/GenBank/DDBJ databases">
        <title>Taxonomic study of unclassified bacteria belonging to the class Ktedonobacteria.</title>
        <authorList>
            <person name="Yabe S."/>
            <person name="Wang C.M."/>
            <person name="Zheng Y."/>
            <person name="Sakai Y."/>
            <person name="Cavaletti L."/>
            <person name="Monciardini P."/>
            <person name="Donadio S."/>
        </authorList>
    </citation>
    <scope>NUCLEOTIDE SEQUENCE</scope>
    <source>
        <strain evidence="11">ID150040</strain>
    </source>
</reference>
<keyword evidence="6" id="KW-0418">Kinase</keyword>
<keyword evidence="9" id="KW-1133">Transmembrane helix</keyword>
<feature type="domain" description="Histidine kinase" evidence="10">
    <location>
        <begin position="210"/>
        <end position="409"/>
    </location>
</feature>
<dbReference type="GO" id="GO:0046983">
    <property type="term" value="F:protein dimerization activity"/>
    <property type="evidence" value="ECO:0007669"/>
    <property type="project" value="InterPro"/>
</dbReference>
<feature type="transmembrane region" description="Helical" evidence="9">
    <location>
        <begin position="71"/>
        <end position="91"/>
    </location>
</feature>
<dbReference type="EC" id="2.7.13.3" evidence="2"/>
<protein>
    <recommendedName>
        <fullName evidence="2">histidine kinase</fullName>
        <ecNumber evidence="2">2.7.13.3</ecNumber>
    </recommendedName>
</protein>
<dbReference type="Gene3D" id="1.20.5.1930">
    <property type="match status" value="1"/>
</dbReference>
<evidence type="ECO:0000259" key="10">
    <source>
        <dbReference type="PROSITE" id="PS50109"/>
    </source>
</evidence>
<keyword evidence="4" id="KW-0808">Transferase</keyword>
<accession>A0A8J3IHP3</accession>
<dbReference type="PANTHER" id="PTHR24421">
    <property type="entry name" value="NITRATE/NITRITE SENSOR PROTEIN NARX-RELATED"/>
    <property type="match status" value="1"/>
</dbReference>
<keyword evidence="8" id="KW-0902">Two-component regulatory system</keyword>
<dbReference type="SUPFAM" id="SSF55874">
    <property type="entry name" value="ATPase domain of HSP90 chaperone/DNA topoisomerase II/histidine kinase"/>
    <property type="match status" value="1"/>
</dbReference>
<dbReference type="Proteomes" id="UP000597444">
    <property type="component" value="Unassembled WGS sequence"/>
</dbReference>
<evidence type="ECO:0000256" key="1">
    <source>
        <dbReference type="ARBA" id="ARBA00000085"/>
    </source>
</evidence>
<proteinExistence type="predicted"/>
<dbReference type="EMBL" id="BNJK01000001">
    <property type="protein sequence ID" value="GHO90945.1"/>
    <property type="molecule type" value="Genomic_DNA"/>
</dbReference>
<feature type="transmembrane region" description="Helical" evidence="9">
    <location>
        <begin position="41"/>
        <end position="59"/>
    </location>
</feature>
<dbReference type="InterPro" id="IPR050482">
    <property type="entry name" value="Sensor_HK_TwoCompSys"/>
</dbReference>
<keyword evidence="9" id="KW-0812">Transmembrane</keyword>
<keyword evidence="9" id="KW-0472">Membrane</keyword>
<evidence type="ECO:0000256" key="9">
    <source>
        <dbReference type="SAM" id="Phobius"/>
    </source>
</evidence>
<dbReference type="GO" id="GO:0000155">
    <property type="term" value="F:phosphorelay sensor kinase activity"/>
    <property type="evidence" value="ECO:0007669"/>
    <property type="project" value="InterPro"/>
</dbReference>
<comment type="caution">
    <text evidence="11">The sequence shown here is derived from an EMBL/GenBank/DDBJ whole genome shotgun (WGS) entry which is preliminary data.</text>
</comment>
<sequence>MKLAEPPIQLRTLPRLFLWVVSLLYLGVLVTGVYYSTVTSVVWWRTIAFIGLMLILLALEQWAQLSPAAQATGYAVIGLLAARIVLIEAVAAVDASGLSRVLYPLVPFAAYFSLNKRVSYGLALVYMGAFVAKLCLSIPFWYTNKEALSELFMFFMGLMFAISMANVACEAEANRRRAEQLLSDLAISHQQLKAYAEQAAELATAQERNRLARDIHDGLGHYLVAINILLEKIIAFRQRNPQEAEVAALDARRLTREALQDVRQSVGTLRLSGEVFSLAAALNNLVKNAEQERLTISLQMKGDETGFSKTVLLVLYRAAQEALTNVQKHARARNVSLCVLLQTHEASLSISDDGKGFDTSLLDRLPSDRNERFGIQGIRERLEVVGGALKVESHPAQGTRLLVSVPRRLPEVDQMENAGRSNAGR</sequence>
<evidence type="ECO:0000256" key="2">
    <source>
        <dbReference type="ARBA" id="ARBA00012438"/>
    </source>
</evidence>
<keyword evidence="3" id="KW-0597">Phosphoprotein</keyword>
<name>A0A8J3IHP3_9CHLR</name>
<dbReference type="Pfam" id="PF02518">
    <property type="entry name" value="HATPase_c"/>
    <property type="match status" value="1"/>
</dbReference>
<dbReference type="PROSITE" id="PS50109">
    <property type="entry name" value="HIS_KIN"/>
    <property type="match status" value="1"/>
</dbReference>
<evidence type="ECO:0000256" key="5">
    <source>
        <dbReference type="ARBA" id="ARBA00022741"/>
    </source>
</evidence>
<keyword evidence="12" id="KW-1185">Reference proteome</keyword>
<dbReference type="Pfam" id="PF07730">
    <property type="entry name" value="HisKA_3"/>
    <property type="match status" value="1"/>
</dbReference>
<dbReference type="RefSeq" id="WP_220201878.1">
    <property type="nucleotide sequence ID" value="NZ_BNJK01000001.1"/>
</dbReference>
<dbReference type="CDD" id="cd16917">
    <property type="entry name" value="HATPase_UhpB-NarQ-NarX-like"/>
    <property type="match status" value="1"/>
</dbReference>
<dbReference type="Gene3D" id="3.30.565.10">
    <property type="entry name" value="Histidine kinase-like ATPase, C-terminal domain"/>
    <property type="match status" value="1"/>
</dbReference>
<dbReference type="PANTHER" id="PTHR24421:SF10">
    <property type="entry name" value="NITRATE_NITRITE SENSOR PROTEIN NARQ"/>
    <property type="match status" value="1"/>
</dbReference>
<keyword evidence="5" id="KW-0547">Nucleotide-binding</keyword>
<dbReference type="InterPro" id="IPR011712">
    <property type="entry name" value="Sig_transdc_His_kin_sub3_dim/P"/>
</dbReference>
<evidence type="ECO:0000256" key="7">
    <source>
        <dbReference type="ARBA" id="ARBA00022840"/>
    </source>
</evidence>
<evidence type="ECO:0000256" key="3">
    <source>
        <dbReference type="ARBA" id="ARBA00022553"/>
    </source>
</evidence>
<feature type="transmembrane region" description="Helical" evidence="9">
    <location>
        <begin position="121"/>
        <end position="142"/>
    </location>
</feature>
<evidence type="ECO:0000313" key="11">
    <source>
        <dbReference type="EMBL" id="GHO90945.1"/>
    </source>
</evidence>
<dbReference type="AlphaFoldDB" id="A0A8J3IHP3"/>
<comment type="catalytic activity">
    <reaction evidence="1">
        <text>ATP + protein L-histidine = ADP + protein N-phospho-L-histidine.</text>
        <dbReference type="EC" id="2.7.13.3"/>
    </reaction>
</comment>
<feature type="transmembrane region" description="Helical" evidence="9">
    <location>
        <begin position="97"/>
        <end position="114"/>
    </location>
</feature>
<dbReference type="InterPro" id="IPR005467">
    <property type="entry name" value="His_kinase_dom"/>
</dbReference>
<evidence type="ECO:0000313" key="12">
    <source>
        <dbReference type="Proteomes" id="UP000597444"/>
    </source>
</evidence>
<dbReference type="InterPro" id="IPR036890">
    <property type="entry name" value="HATPase_C_sf"/>
</dbReference>
<keyword evidence="7" id="KW-0067">ATP-binding</keyword>
<gene>
    <name evidence="11" type="ORF">KSF_009930</name>
</gene>
<feature type="transmembrane region" description="Helical" evidence="9">
    <location>
        <begin position="148"/>
        <end position="169"/>
    </location>
</feature>
<evidence type="ECO:0000256" key="8">
    <source>
        <dbReference type="ARBA" id="ARBA00023012"/>
    </source>
</evidence>